<feature type="region of interest" description="Disordered" evidence="1">
    <location>
        <begin position="352"/>
        <end position="409"/>
    </location>
</feature>
<dbReference type="EMBL" id="JACEEZ010021492">
    <property type="protein sequence ID" value="KAG0713436.1"/>
    <property type="molecule type" value="Genomic_DNA"/>
</dbReference>
<dbReference type="Proteomes" id="UP000770661">
    <property type="component" value="Unassembled WGS sequence"/>
</dbReference>
<reference evidence="2" key="1">
    <citation type="submission" date="2020-07" db="EMBL/GenBank/DDBJ databases">
        <title>The High-quality genome of the commercially important snow crab, Chionoecetes opilio.</title>
        <authorList>
            <person name="Jeong J.-H."/>
            <person name="Ryu S."/>
        </authorList>
    </citation>
    <scope>NUCLEOTIDE SEQUENCE</scope>
    <source>
        <strain evidence="2">MADBK_172401_WGS</strain>
        <tissue evidence="2">Digestive gland</tissue>
    </source>
</reference>
<keyword evidence="3" id="KW-1185">Reference proteome</keyword>
<dbReference type="AlphaFoldDB" id="A0A8J4XRL2"/>
<name>A0A8J4XRL2_CHIOP</name>
<feature type="compositionally biased region" description="Basic and acidic residues" evidence="1">
    <location>
        <begin position="361"/>
        <end position="376"/>
    </location>
</feature>
<sequence length="409" mass="44194">MAMAQLPFRLGVRVVRSPSQLVGRLVLLACFGMAAETQHVHAPQKLVSWQPEPNPCWGKNSSPKRGQVYGASSLRPCAAEVGGKKGFSLVTGRWRWCGKSRPTQKKSRVGGNPLRRSHRAELGGAKEGSVKVDVEIPGSSQGRDDVFRQGTRTPSPLTVAEDRLFLRGSVPEDPVHHERSRQSLAAERTGRERGVLKRSSYRACHDPTRSHGLGEAQRKKVVTTDGRGGFLSERRNRLNRPVPPKRPRRRSDAAFAAGFGPQKDLGPHRISSFHRCPGADATPLSPSPRGARGEDGKEIKAGRRESAGGAPHLHGAENCRGDGGEGIRRIAILVSGRIQKLLMVPKTRGGTGVLTGGGLRPAKEGGLVDKSRDGFDTKSQQKPGQRGARASTKKHSNGICPTCCRPRVE</sequence>
<accession>A0A8J4XRL2</accession>
<feature type="region of interest" description="Disordered" evidence="1">
    <location>
        <begin position="168"/>
        <end position="297"/>
    </location>
</feature>
<evidence type="ECO:0000256" key="1">
    <source>
        <dbReference type="SAM" id="MobiDB-lite"/>
    </source>
</evidence>
<comment type="caution">
    <text evidence="2">The sequence shown here is derived from an EMBL/GenBank/DDBJ whole genome shotgun (WGS) entry which is preliminary data.</text>
</comment>
<organism evidence="2 3">
    <name type="scientific">Chionoecetes opilio</name>
    <name type="common">Atlantic snow crab</name>
    <name type="synonym">Cancer opilio</name>
    <dbReference type="NCBI Taxonomy" id="41210"/>
    <lineage>
        <taxon>Eukaryota</taxon>
        <taxon>Metazoa</taxon>
        <taxon>Ecdysozoa</taxon>
        <taxon>Arthropoda</taxon>
        <taxon>Crustacea</taxon>
        <taxon>Multicrustacea</taxon>
        <taxon>Malacostraca</taxon>
        <taxon>Eumalacostraca</taxon>
        <taxon>Eucarida</taxon>
        <taxon>Decapoda</taxon>
        <taxon>Pleocyemata</taxon>
        <taxon>Brachyura</taxon>
        <taxon>Eubrachyura</taxon>
        <taxon>Majoidea</taxon>
        <taxon>Majidae</taxon>
        <taxon>Chionoecetes</taxon>
    </lineage>
</organism>
<protein>
    <submittedName>
        <fullName evidence="2">Uncharacterized protein</fullName>
    </submittedName>
</protein>
<gene>
    <name evidence="2" type="ORF">GWK47_016229</name>
</gene>
<evidence type="ECO:0000313" key="3">
    <source>
        <dbReference type="Proteomes" id="UP000770661"/>
    </source>
</evidence>
<evidence type="ECO:0000313" key="2">
    <source>
        <dbReference type="EMBL" id="KAG0713436.1"/>
    </source>
</evidence>
<feature type="region of interest" description="Disordered" evidence="1">
    <location>
        <begin position="100"/>
        <end position="128"/>
    </location>
</feature>
<proteinExistence type="predicted"/>